<keyword evidence="3" id="KW-0808">Transferase</keyword>
<evidence type="ECO:0000256" key="4">
    <source>
        <dbReference type="ARBA" id="ARBA00022741"/>
    </source>
</evidence>
<dbReference type="PROSITE" id="PS00108">
    <property type="entry name" value="PROTEIN_KINASE_ST"/>
    <property type="match status" value="1"/>
</dbReference>
<evidence type="ECO:0000313" key="14">
    <source>
        <dbReference type="EMBL" id="SDO78623.1"/>
    </source>
</evidence>
<keyword evidence="10" id="KW-1133">Transmembrane helix</keyword>
<dbReference type="GO" id="GO:0004674">
    <property type="term" value="F:protein serine/threonine kinase activity"/>
    <property type="evidence" value="ECO:0007669"/>
    <property type="project" value="UniProtKB-KW"/>
</dbReference>
<evidence type="ECO:0000256" key="9">
    <source>
        <dbReference type="SAM" id="MobiDB-lite"/>
    </source>
</evidence>
<evidence type="ECO:0000256" key="6">
    <source>
        <dbReference type="ARBA" id="ARBA00022840"/>
    </source>
</evidence>
<dbReference type="AlphaFoldDB" id="A0A1H0MDY3"/>
<feature type="domain" description="Protein kinase" evidence="11">
    <location>
        <begin position="22"/>
        <end position="283"/>
    </location>
</feature>
<keyword evidence="5 14" id="KW-0418">Kinase</keyword>
<dbReference type="FunFam" id="3.30.200.20:FF:000035">
    <property type="entry name" value="Serine/threonine protein kinase Stk1"/>
    <property type="match status" value="1"/>
</dbReference>
<feature type="domain" description="PASTA" evidence="13">
    <location>
        <begin position="600"/>
        <end position="661"/>
    </location>
</feature>
<dbReference type="PANTHER" id="PTHR43289:SF34">
    <property type="entry name" value="SERINE_THREONINE-PROTEIN KINASE YBDM-RELATED"/>
    <property type="match status" value="1"/>
</dbReference>
<feature type="domain" description="PASTA" evidence="13">
    <location>
        <begin position="465"/>
        <end position="534"/>
    </location>
</feature>
<dbReference type="STRING" id="1052260.SAMN05660199_02604"/>
<dbReference type="FunFam" id="1.10.510.10:FF:000021">
    <property type="entry name" value="Serine/threonine protein kinase"/>
    <property type="match status" value="1"/>
</dbReference>
<evidence type="ECO:0000259" key="13">
    <source>
        <dbReference type="PROSITE" id="PS51178"/>
    </source>
</evidence>
<evidence type="ECO:0000259" key="11">
    <source>
        <dbReference type="PROSITE" id="PS50011"/>
    </source>
</evidence>
<dbReference type="Pfam" id="PF00069">
    <property type="entry name" value="Pkinase"/>
    <property type="match status" value="1"/>
</dbReference>
<dbReference type="PANTHER" id="PTHR43289">
    <property type="entry name" value="MITOGEN-ACTIVATED PROTEIN KINASE KINASE KINASE 20-RELATED"/>
    <property type="match status" value="1"/>
</dbReference>
<dbReference type="SMART" id="SM00740">
    <property type="entry name" value="PASTA"/>
    <property type="match status" value="4"/>
</dbReference>
<dbReference type="EMBL" id="FNIR01000007">
    <property type="protein sequence ID" value="SDO78623.1"/>
    <property type="molecule type" value="Genomic_DNA"/>
</dbReference>
<dbReference type="Proteomes" id="UP000199088">
    <property type="component" value="Unassembled WGS sequence"/>
</dbReference>
<dbReference type="SUPFAM" id="SSF56112">
    <property type="entry name" value="Protein kinase-like (PK-like)"/>
    <property type="match status" value="1"/>
</dbReference>
<dbReference type="InterPro" id="IPR005543">
    <property type="entry name" value="PASTA_dom"/>
</dbReference>
<dbReference type="PROSITE" id="PS50011">
    <property type="entry name" value="PROTEIN_KINASE_DOM"/>
    <property type="match status" value="1"/>
</dbReference>
<evidence type="ECO:0000259" key="12">
    <source>
        <dbReference type="PROSITE" id="PS50926"/>
    </source>
</evidence>
<dbReference type="GO" id="GO:0005524">
    <property type="term" value="F:ATP binding"/>
    <property type="evidence" value="ECO:0007669"/>
    <property type="project" value="UniProtKB-KW"/>
</dbReference>
<dbReference type="CDD" id="cd14014">
    <property type="entry name" value="STKc_PknB_like"/>
    <property type="match status" value="1"/>
</dbReference>
<evidence type="ECO:0000256" key="1">
    <source>
        <dbReference type="ARBA" id="ARBA00012513"/>
    </source>
</evidence>
<dbReference type="GO" id="GO:0045717">
    <property type="term" value="P:negative regulation of fatty acid biosynthetic process"/>
    <property type="evidence" value="ECO:0007669"/>
    <property type="project" value="UniProtKB-ARBA"/>
</dbReference>
<dbReference type="PROSITE" id="PS50926">
    <property type="entry name" value="TRAM"/>
    <property type="match status" value="1"/>
</dbReference>
<evidence type="ECO:0000256" key="2">
    <source>
        <dbReference type="ARBA" id="ARBA00022527"/>
    </source>
</evidence>
<evidence type="ECO:0000256" key="8">
    <source>
        <dbReference type="ARBA" id="ARBA00048679"/>
    </source>
</evidence>
<organism evidence="14 15">
    <name type="scientific">Klenkia soli</name>
    <dbReference type="NCBI Taxonomy" id="1052260"/>
    <lineage>
        <taxon>Bacteria</taxon>
        <taxon>Bacillati</taxon>
        <taxon>Actinomycetota</taxon>
        <taxon>Actinomycetes</taxon>
        <taxon>Geodermatophilales</taxon>
        <taxon>Geodermatophilaceae</taxon>
        <taxon>Klenkia</taxon>
    </lineage>
</organism>
<keyword evidence="2 14" id="KW-0723">Serine/threonine-protein kinase</keyword>
<keyword evidence="10" id="KW-0812">Transmembrane</keyword>
<evidence type="ECO:0000256" key="5">
    <source>
        <dbReference type="ARBA" id="ARBA00022777"/>
    </source>
</evidence>
<evidence type="ECO:0000256" key="10">
    <source>
        <dbReference type="SAM" id="Phobius"/>
    </source>
</evidence>
<dbReference type="InterPro" id="IPR008271">
    <property type="entry name" value="Ser/Thr_kinase_AS"/>
</dbReference>
<sequence>MLAPVDTTVTDPVLGLVLEGRYRLEERIARGGMSTVYAATDLRLHREVAVKVMVEHLARDPAFVDRFIREARAAAMLSHPNVVGVSDQGSDQGLVYLVMELVRGRTLRDLLQARGRLTVGEAFAVLEPVLAGLTAAHRAGIVHRDIKPENVLISTTGQVKVADFGLARAVAGTGHTSHTGGVLIGTVAYLSPEQLERGRSDARSDVYAAGVVLYELLTGHPPYAGDTPLAVAYQHVHHDVPAPSLETPSVPWQVDELVGRTTRRDPGARPLDAGAFLAEIEDLRRDLGLGRTPVPTGRASTATTTLRPVNRATAARAAEDPRTEVISPHRPAGRTAMVPLPPTGAVGARRPPTHPTAPRPMPRGGVPDHIRRRRIRFGVTIVLLLAVTIGAVGWWLGSGRWTDVPAVSGQGQQQAIGFLQEAGLDPVVTEVFSEDVAAGTVISADPTDGARIIIGSDVALSVSKGPERFTVDGALVGQPADTVQAAIEGLGADLQVARSTGRSDDVAEGSVMAIDPAPGTELRRGDTVTIQVSEGAANVAVPDLVGSDPDDAQAALEALGFDVDRAEGRSDDVRTGQVSAVTPDGTQAFGTTITLTVSVGPVQVTVPNVVGQSKDAAVAALEAAGLEVSVTQFFGDTVLRQTPAANEVVDPGTSVTILVTFG</sequence>
<evidence type="ECO:0000256" key="3">
    <source>
        <dbReference type="ARBA" id="ARBA00022679"/>
    </source>
</evidence>
<dbReference type="InterPro" id="IPR011009">
    <property type="entry name" value="Kinase-like_dom_sf"/>
</dbReference>
<evidence type="ECO:0000313" key="15">
    <source>
        <dbReference type="Proteomes" id="UP000199088"/>
    </source>
</evidence>
<keyword evidence="6" id="KW-0067">ATP-binding</keyword>
<proteinExistence type="predicted"/>
<dbReference type="PROSITE" id="PS51178">
    <property type="entry name" value="PASTA"/>
    <property type="match status" value="4"/>
</dbReference>
<dbReference type="Gene3D" id="3.30.200.20">
    <property type="entry name" value="Phosphorylase Kinase, domain 1"/>
    <property type="match status" value="1"/>
</dbReference>
<evidence type="ECO:0000256" key="7">
    <source>
        <dbReference type="ARBA" id="ARBA00047899"/>
    </source>
</evidence>
<reference evidence="15" key="1">
    <citation type="submission" date="2016-10" db="EMBL/GenBank/DDBJ databases">
        <authorList>
            <person name="Varghese N."/>
            <person name="Submissions S."/>
        </authorList>
    </citation>
    <scope>NUCLEOTIDE SEQUENCE [LARGE SCALE GENOMIC DNA]</scope>
    <source>
        <strain evidence="15">DSM 45843</strain>
    </source>
</reference>
<feature type="domain" description="PASTA" evidence="13">
    <location>
        <begin position="397"/>
        <end position="464"/>
    </location>
</feature>
<keyword evidence="10" id="KW-0472">Membrane</keyword>
<comment type="catalytic activity">
    <reaction evidence="8">
        <text>L-seryl-[protein] + ATP = O-phospho-L-seryl-[protein] + ADP + H(+)</text>
        <dbReference type="Rhea" id="RHEA:17989"/>
        <dbReference type="Rhea" id="RHEA-COMP:9863"/>
        <dbReference type="Rhea" id="RHEA-COMP:11604"/>
        <dbReference type="ChEBI" id="CHEBI:15378"/>
        <dbReference type="ChEBI" id="CHEBI:29999"/>
        <dbReference type="ChEBI" id="CHEBI:30616"/>
        <dbReference type="ChEBI" id="CHEBI:83421"/>
        <dbReference type="ChEBI" id="CHEBI:456216"/>
        <dbReference type="EC" id="2.7.11.1"/>
    </reaction>
</comment>
<comment type="catalytic activity">
    <reaction evidence="7">
        <text>L-threonyl-[protein] + ATP = O-phospho-L-threonyl-[protein] + ADP + H(+)</text>
        <dbReference type="Rhea" id="RHEA:46608"/>
        <dbReference type="Rhea" id="RHEA-COMP:11060"/>
        <dbReference type="Rhea" id="RHEA-COMP:11605"/>
        <dbReference type="ChEBI" id="CHEBI:15378"/>
        <dbReference type="ChEBI" id="CHEBI:30013"/>
        <dbReference type="ChEBI" id="CHEBI:30616"/>
        <dbReference type="ChEBI" id="CHEBI:61977"/>
        <dbReference type="ChEBI" id="CHEBI:456216"/>
        <dbReference type="EC" id="2.7.11.1"/>
    </reaction>
</comment>
<gene>
    <name evidence="14" type="ORF">SAMN05660199_02604</name>
</gene>
<feature type="domain" description="TRAM" evidence="12">
    <location>
        <begin position="473"/>
        <end position="546"/>
    </location>
</feature>
<dbReference type="CDD" id="cd06577">
    <property type="entry name" value="PASTA_pknB"/>
    <property type="match status" value="4"/>
</dbReference>
<feature type="domain" description="PASTA" evidence="13">
    <location>
        <begin position="535"/>
        <end position="599"/>
    </location>
</feature>
<dbReference type="NCBIfam" id="NF033483">
    <property type="entry name" value="PknB_PASTA_kin"/>
    <property type="match status" value="1"/>
</dbReference>
<keyword evidence="15" id="KW-1185">Reference proteome</keyword>
<dbReference type="EC" id="2.7.11.1" evidence="1"/>
<dbReference type="InterPro" id="IPR000719">
    <property type="entry name" value="Prot_kinase_dom"/>
</dbReference>
<feature type="region of interest" description="Disordered" evidence="9">
    <location>
        <begin position="311"/>
        <end position="367"/>
    </location>
</feature>
<protein>
    <recommendedName>
        <fullName evidence="1">non-specific serine/threonine protein kinase</fullName>
        <ecNumber evidence="1">2.7.11.1</ecNumber>
    </recommendedName>
</protein>
<name>A0A1H0MDY3_9ACTN</name>
<dbReference type="InterPro" id="IPR002792">
    <property type="entry name" value="TRAM_dom"/>
</dbReference>
<keyword evidence="4" id="KW-0547">Nucleotide-binding</keyword>
<dbReference type="Pfam" id="PF03793">
    <property type="entry name" value="PASTA"/>
    <property type="match status" value="4"/>
</dbReference>
<dbReference type="SUPFAM" id="SSF54184">
    <property type="entry name" value="Penicillin-binding protein 2x (pbp-2x), c-terminal domain"/>
    <property type="match status" value="1"/>
</dbReference>
<accession>A0A1H0MDY3</accession>
<dbReference type="Gene3D" id="3.30.10.20">
    <property type="match status" value="4"/>
</dbReference>
<feature type="transmembrane region" description="Helical" evidence="10">
    <location>
        <begin position="377"/>
        <end position="396"/>
    </location>
</feature>
<dbReference type="SMART" id="SM00220">
    <property type="entry name" value="S_TKc"/>
    <property type="match status" value="1"/>
</dbReference>
<dbReference type="Gene3D" id="1.10.510.10">
    <property type="entry name" value="Transferase(Phosphotransferase) domain 1"/>
    <property type="match status" value="1"/>
</dbReference>